<keyword evidence="3 7" id="KW-1003">Cell membrane</keyword>
<dbReference type="Proteomes" id="UP001300763">
    <property type="component" value="Unassembled WGS sequence"/>
</dbReference>
<keyword evidence="5 7" id="KW-1133">Transmembrane helix</keyword>
<sequence length="256" mass="27710">MSPTLAAATTTVQALGPEWLDPQYIIESLGPWALAGVCLIIFAECGLLVGFFLPGDSLLFITGLAVVTGLIDTPLWLVCVLLVVCAFLGNALGYWIGLKAGPPIFDRPNSRLFKRENVERTQKFFDKYGNRAIVLGRFVPIVRTFITVMAGVGRMDARRFLTFSLIGGVAWAAGVTLLGAGLGQFEFVKNNIEAMLILVVALSLVPIAIELIKARRERKLGAQGLAEDVLDGATDEPTQVIDTGVDGPTQHIDRRR</sequence>
<keyword evidence="4 7" id="KW-0812">Transmembrane</keyword>
<dbReference type="InterPro" id="IPR032818">
    <property type="entry name" value="DedA-like"/>
</dbReference>
<reference evidence="10 11" key="1">
    <citation type="submission" date="2023-02" db="EMBL/GenBank/DDBJ databases">
        <title>Genome sequencing required for Actinomycetospora new species description.</title>
        <authorList>
            <person name="Saimee Y."/>
            <person name="Duangmal K."/>
        </authorList>
    </citation>
    <scope>NUCLEOTIDE SEQUENCE [LARGE SCALE GENOMIC DNA]</scope>
    <source>
        <strain evidence="10 11">DW7H6</strain>
    </source>
</reference>
<dbReference type="InterPro" id="IPR032816">
    <property type="entry name" value="VTT_dom"/>
</dbReference>
<protein>
    <submittedName>
        <fullName evidence="10">VTT domain-containing protein</fullName>
    </submittedName>
</protein>
<feature type="transmembrane region" description="Helical" evidence="7">
    <location>
        <begin position="74"/>
        <end position="96"/>
    </location>
</feature>
<dbReference type="Pfam" id="PF09335">
    <property type="entry name" value="VTT_dom"/>
    <property type="match status" value="1"/>
</dbReference>
<accession>A0ABT5SS42</accession>
<evidence type="ECO:0000256" key="5">
    <source>
        <dbReference type="ARBA" id="ARBA00022989"/>
    </source>
</evidence>
<organism evidence="10 11">
    <name type="scientific">Actinomycetospora lemnae</name>
    <dbReference type="NCBI Taxonomy" id="3019891"/>
    <lineage>
        <taxon>Bacteria</taxon>
        <taxon>Bacillati</taxon>
        <taxon>Actinomycetota</taxon>
        <taxon>Actinomycetes</taxon>
        <taxon>Pseudonocardiales</taxon>
        <taxon>Pseudonocardiaceae</taxon>
        <taxon>Actinomycetospora</taxon>
    </lineage>
</organism>
<evidence type="ECO:0000256" key="2">
    <source>
        <dbReference type="ARBA" id="ARBA00010792"/>
    </source>
</evidence>
<comment type="similarity">
    <text evidence="2 7">Belongs to the DedA family.</text>
</comment>
<dbReference type="PANTHER" id="PTHR30353">
    <property type="entry name" value="INNER MEMBRANE PROTEIN DEDA-RELATED"/>
    <property type="match status" value="1"/>
</dbReference>
<dbReference type="EMBL" id="JAQZAO010000004">
    <property type="protein sequence ID" value="MDD7965662.1"/>
    <property type="molecule type" value="Genomic_DNA"/>
</dbReference>
<proteinExistence type="inferred from homology"/>
<keyword evidence="11" id="KW-1185">Reference proteome</keyword>
<keyword evidence="6 7" id="KW-0472">Membrane</keyword>
<feature type="transmembrane region" description="Helical" evidence="7">
    <location>
        <begin position="132"/>
        <end position="153"/>
    </location>
</feature>
<comment type="subcellular location">
    <subcellularLocation>
        <location evidence="1 7">Cell membrane</location>
        <topology evidence="1 7">Multi-pass membrane protein</topology>
    </subcellularLocation>
</comment>
<comment type="caution">
    <text evidence="10">The sequence shown here is derived from an EMBL/GenBank/DDBJ whole genome shotgun (WGS) entry which is preliminary data.</text>
</comment>
<evidence type="ECO:0000256" key="4">
    <source>
        <dbReference type="ARBA" id="ARBA00022692"/>
    </source>
</evidence>
<evidence type="ECO:0000313" key="10">
    <source>
        <dbReference type="EMBL" id="MDD7965662.1"/>
    </source>
</evidence>
<evidence type="ECO:0000313" key="11">
    <source>
        <dbReference type="Proteomes" id="UP001300763"/>
    </source>
</evidence>
<dbReference type="RefSeq" id="WP_274200208.1">
    <property type="nucleotide sequence ID" value="NZ_JAQZAO010000004.1"/>
</dbReference>
<evidence type="ECO:0000256" key="3">
    <source>
        <dbReference type="ARBA" id="ARBA00022475"/>
    </source>
</evidence>
<feature type="transmembrane region" description="Helical" evidence="7">
    <location>
        <begin position="30"/>
        <end position="53"/>
    </location>
</feature>
<feature type="region of interest" description="Disordered" evidence="8">
    <location>
        <begin position="237"/>
        <end position="256"/>
    </location>
</feature>
<evidence type="ECO:0000256" key="7">
    <source>
        <dbReference type="RuleBase" id="RU367016"/>
    </source>
</evidence>
<gene>
    <name evidence="10" type="ORF">PGB27_09925</name>
</gene>
<evidence type="ECO:0000256" key="1">
    <source>
        <dbReference type="ARBA" id="ARBA00004651"/>
    </source>
</evidence>
<evidence type="ECO:0000259" key="9">
    <source>
        <dbReference type="Pfam" id="PF09335"/>
    </source>
</evidence>
<dbReference type="PANTHER" id="PTHR30353:SF0">
    <property type="entry name" value="TRANSMEMBRANE PROTEIN"/>
    <property type="match status" value="1"/>
</dbReference>
<evidence type="ECO:0000256" key="8">
    <source>
        <dbReference type="SAM" id="MobiDB-lite"/>
    </source>
</evidence>
<name>A0ABT5SS42_9PSEU</name>
<feature type="domain" description="VTT" evidence="9">
    <location>
        <begin position="54"/>
        <end position="180"/>
    </location>
</feature>
<evidence type="ECO:0000256" key="6">
    <source>
        <dbReference type="ARBA" id="ARBA00023136"/>
    </source>
</evidence>
<feature type="transmembrane region" description="Helical" evidence="7">
    <location>
        <begin position="194"/>
        <end position="212"/>
    </location>
</feature>
<feature type="transmembrane region" description="Helical" evidence="7">
    <location>
        <begin position="160"/>
        <end position="182"/>
    </location>
</feature>